<gene>
    <name evidence="5" type="ORF">GNP94_15805</name>
</gene>
<dbReference type="Gene3D" id="1.20.120.530">
    <property type="entry name" value="GntR ligand-binding domain-like"/>
    <property type="match status" value="1"/>
</dbReference>
<dbReference type="InterPro" id="IPR011711">
    <property type="entry name" value="GntR_C"/>
</dbReference>
<evidence type="ECO:0000313" key="6">
    <source>
        <dbReference type="Proteomes" id="UP000435177"/>
    </source>
</evidence>
<keyword evidence="1" id="KW-0805">Transcription regulation</keyword>
<dbReference type="Gene3D" id="1.10.10.10">
    <property type="entry name" value="Winged helix-like DNA-binding domain superfamily/Winged helix DNA-binding domain"/>
    <property type="match status" value="1"/>
</dbReference>
<reference evidence="5 6" key="1">
    <citation type="submission" date="2019-11" db="EMBL/GenBank/DDBJ databases">
        <title>Draft genome sequences of five Paenibacillus species of dairy origin.</title>
        <authorList>
            <person name="Olajide A.M."/>
            <person name="Chen S."/>
            <person name="Lapointe G."/>
        </authorList>
    </citation>
    <scope>NUCLEOTIDE SEQUENCE [LARGE SCALE GENOMIC DNA]</scope>
    <source>
        <strain evidence="5 6">3CS1</strain>
    </source>
</reference>
<dbReference type="SMART" id="SM00895">
    <property type="entry name" value="FCD"/>
    <property type="match status" value="1"/>
</dbReference>
<dbReference type="PROSITE" id="PS50949">
    <property type="entry name" value="HTH_GNTR"/>
    <property type="match status" value="1"/>
</dbReference>
<organism evidence="5 6">
    <name type="scientific">Paenibacillus campinasensis</name>
    <dbReference type="NCBI Taxonomy" id="66347"/>
    <lineage>
        <taxon>Bacteria</taxon>
        <taxon>Bacillati</taxon>
        <taxon>Bacillota</taxon>
        <taxon>Bacilli</taxon>
        <taxon>Bacillales</taxon>
        <taxon>Paenibacillaceae</taxon>
        <taxon>Paenibacillus</taxon>
    </lineage>
</organism>
<dbReference type="Pfam" id="PF00392">
    <property type="entry name" value="GntR"/>
    <property type="match status" value="1"/>
</dbReference>
<sequence length="244" mass="26722">MQSIKVETEKGHEIVKRMILSQIEDGTLQPGQRLPSVVDLAAAYGVGRSTIREALSALKATGWIDVKHGGGTFVSKLLPTVHSDAKDPFADADDLKELLEVRIYLESGAAASAAKRRTEQDLAALKQIVTVMELALEQDDTARSEKADIDFHLAIASSSHNQLLNELMQSLTSKLTETIGKSRQLWFFEDKSSASQLLKEHQSIYEAIATQDAERAGQLISAHLHKVDMVLKRGGRYDGTGQAE</sequence>
<dbReference type="SUPFAM" id="SSF48008">
    <property type="entry name" value="GntR ligand-binding domain-like"/>
    <property type="match status" value="1"/>
</dbReference>
<protein>
    <submittedName>
        <fullName evidence="5">FCD domain-containing protein</fullName>
    </submittedName>
</protein>
<comment type="caution">
    <text evidence="5">The sequence shown here is derived from an EMBL/GenBank/DDBJ whole genome shotgun (WGS) entry which is preliminary data.</text>
</comment>
<dbReference type="PANTHER" id="PTHR43537">
    <property type="entry name" value="TRANSCRIPTIONAL REGULATOR, GNTR FAMILY"/>
    <property type="match status" value="1"/>
</dbReference>
<keyword evidence="2" id="KW-0238">DNA-binding</keyword>
<dbReference type="EMBL" id="WOAA01000014">
    <property type="protein sequence ID" value="MUG67452.1"/>
    <property type="molecule type" value="Genomic_DNA"/>
</dbReference>
<dbReference type="InterPro" id="IPR008920">
    <property type="entry name" value="TF_FadR/GntR_C"/>
</dbReference>
<dbReference type="InterPro" id="IPR036388">
    <property type="entry name" value="WH-like_DNA-bd_sf"/>
</dbReference>
<dbReference type="PRINTS" id="PR00035">
    <property type="entry name" value="HTHGNTR"/>
</dbReference>
<dbReference type="PANTHER" id="PTHR43537:SF5">
    <property type="entry name" value="UXU OPERON TRANSCRIPTIONAL REGULATOR"/>
    <property type="match status" value="1"/>
</dbReference>
<keyword evidence="3" id="KW-0804">Transcription</keyword>
<accession>A0ABW9T417</accession>
<evidence type="ECO:0000256" key="3">
    <source>
        <dbReference type="ARBA" id="ARBA00023163"/>
    </source>
</evidence>
<evidence type="ECO:0000313" key="5">
    <source>
        <dbReference type="EMBL" id="MUG67452.1"/>
    </source>
</evidence>
<evidence type="ECO:0000256" key="1">
    <source>
        <dbReference type="ARBA" id="ARBA00023015"/>
    </source>
</evidence>
<dbReference type="SMART" id="SM00345">
    <property type="entry name" value="HTH_GNTR"/>
    <property type="match status" value="1"/>
</dbReference>
<dbReference type="InterPro" id="IPR000524">
    <property type="entry name" value="Tscrpt_reg_HTH_GntR"/>
</dbReference>
<proteinExistence type="predicted"/>
<dbReference type="RefSeq" id="WP_155618452.1">
    <property type="nucleotide sequence ID" value="NZ_WOAA01000014.1"/>
</dbReference>
<name>A0ABW9T417_9BACL</name>
<dbReference type="Pfam" id="PF07729">
    <property type="entry name" value="FCD"/>
    <property type="match status" value="1"/>
</dbReference>
<dbReference type="SUPFAM" id="SSF46785">
    <property type="entry name" value="Winged helix' DNA-binding domain"/>
    <property type="match status" value="1"/>
</dbReference>
<dbReference type="InterPro" id="IPR036390">
    <property type="entry name" value="WH_DNA-bd_sf"/>
</dbReference>
<evidence type="ECO:0000256" key="2">
    <source>
        <dbReference type="ARBA" id="ARBA00023125"/>
    </source>
</evidence>
<evidence type="ECO:0000259" key="4">
    <source>
        <dbReference type="PROSITE" id="PS50949"/>
    </source>
</evidence>
<dbReference type="CDD" id="cd07377">
    <property type="entry name" value="WHTH_GntR"/>
    <property type="match status" value="1"/>
</dbReference>
<dbReference type="Proteomes" id="UP000435177">
    <property type="component" value="Unassembled WGS sequence"/>
</dbReference>
<keyword evidence="6" id="KW-1185">Reference proteome</keyword>
<feature type="domain" description="HTH gntR-type" evidence="4">
    <location>
        <begin position="9"/>
        <end position="77"/>
    </location>
</feature>